<feature type="non-terminal residue" evidence="1">
    <location>
        <position position="1"/>
    </location>
</feature>
<organism evidence="1">
    <name type="scientific">marine sediment metagenome</name>
    <dbReference type="NCBI Taxonomy" id="412755"/>
    <lineage>
        <taxon>unclassified sequences</taxon>
        <taxon>metagenomes</taxon>
        <taxon>ecological metagenomes</taxon>
    </lineage>
</organism>
<sequence>YVHIIRNVISLSIPIFMRTLDSQVKMMGNNNRIWQRIRLSFSLPTFCVLGLLLIGYLPSAVFAVDLHYDLFIDNPDSGEGIVRITVSDLDSDTFQVGEHGFYEGLRANFLSPSAFDSSGNPLPITIITKKGRWGKVWKVHSSGYNQISIEYTFKPKKDRCDFCSNPIYYGYISSNFAVFLGEWALALPLPENPHIRRITASFSVPQGGKSLAHG</sequence>
<evidence type="ECO:0000313" key="1">
    <source>
        <dbReference type="EMBL" id="KKK82561.1"/>
    </source>
</evidence>
<accession>A0A0F9BDR9</accession>
<dbReference type="EMBL" id="LAZR01052613">
    <property type="protein sequence ID" value="KKK82561.1"/>
    <property type="molecule type" value="Genomic_DNA"/>
</dbReference>
<protein>
    <submittedName>
        <fullName evidence="1">Uncharacterized protein</fullName>
    </submittedName>
</protein>
<proteinExistence type="predicted"/>
<gene>
    <name evidence="1" type="ORF">LCGC14_2802150</name>
</gene>
<reference evidence="1" key="1">
    <citation type="journal article" date="2015" name="Nature">
        <title>Complex archaea that bridge the gap between prokaryotes and eukaryotes.</title>
        <authorList>
            <person name="Spang A."/>
            <person name="Saw J.H."/>
            <person name="Jorgensen S.L."/>
            <person name="Zaremba-Niedzwiedzka K."/>
            <person name="Martijn J."/>
            <person name="Lind A.E."/>
            <person name="van Eijk R."/>
            <person name="Schleper C."/>
            <person name="Guy L."/>
            <person name="Ettema T.J."/>
        </authorList>
    </citation>
    <scope>NUCLEOTIDE SEQUENCE</scope>
</reference>
<name>A0A0F9BDR9_9ZZZZ</name>
<comment type="caution">
    <text evidence="1">The sequence shown here is derived from an EMBL/GenBank/DDBJ whole genome shotgun (WGS) entry which is preliminary data.</text>
</comment>
<dbReference type="AlphaFoldDB" id="A0A0F9BDR9"/>